<protein>
    <recommendedName>
        <fullName evidence="2">Retrotransposon Copia-like N-terminal domain-containing protein</fullName>
    </recommendedName>
</protein>
<feature type="region of interest" description="Disordered" evidence="1">
    <location>
        <begin position="83"/>
        <end position="105"/>
    </location>
</feature>
<comment type="caution">
    <text evidence="3">The sequence shown here is derived from an EMBL/GenBank/DDBJ whole genome shotgun (WGS) entry which is preliminary data.</text>
</comment>
<gene>
    <name evidence="3" type="ORF">PVK06_039681</name>
</gene>
<evidence type="ECO:0000259" key="2">
    <source>
        <dbReference type="Pfam" id="PF14244"/>
    </source>
</evidence>
<dbReference type="EMBL" id="JARKNE010000011">
    <property type="protein sequence ID" value="KAK5785129.1"/>
    <property type="molecule type" value="Genomic_DNA"/>
</dbReference>
<dbReference type="Proteomes" id="UP001358586">
    <property type="component" value="Chromosome 11"/>
</dbReference>
<evidence type="ECO:0000313" key="3">
    <source>
        <dbReference type="EMBL" id="KAK5785129.1"/>
    </source>
</evidence>
<name>A0ABR0N690_GOSAR</name>
<reference evidence="3 4" key="1">
    <citation type="submission" date="2023-03" db="EMBL/GenBank/DDBJ databases">
        <title>WGS of Gossypium arboreum.</title>
        <authorList>
            <person name="Yu D."/>
        </authorList>
    </citation>
    <scope>NUCLEOTIDE SEQUENCE [LARGE SCALE GENOMIC DNA]</scope>
    <source>
        <tissue evidence="3">Leaf</tissue>
    </source>
</reference>
<feature type="domain" description="Retrotransposon Copia-like N-terminal" evidence="2">
    <location>
        <begin position="3"/>
        <end position="44"/>
    </location>
</feature>
<keyword evidence="4" id="KW-1185">Reference proteome</keyword>
<dbReference type="InterPro" id="IPR029472">
    <property type="entry name" value="Copia-like_N"/>
</dbReference>
<evidence type="ECO:0000256" key="1">
    <source>
        <dbReference type="SAM" id="MobiDB-lite"/>
    </source>
</evidence>
<proteinExistence type="predicted"/>
<accession>A0ABR0N690</accession>
<organism evidence="3 4">
    <name type="scientific">Gossypium arboreum</name>
    <name type="common">Tree cotton</name>
    <name type="synonym">Gossypium nanking</name>
    <dbReference type="NCBI Taxonomy" id="29729"/>
    <lineage>
        <taxon>Eukaryota</taxon>
        <taxon>Viridiplantae</taxon>
        <taxon>Streptophyta</taxon>
        <taxon>Embryophyta</taxon>
        <taxon>Tracheophyta</taxon>
        <taxon>Spermatophyta</taxon>
        <taxon>Magnoliopsida</taxon>
        <taxon>eudicotyledons</taxon>
        <taxon>Gunneridae</taxon>
        <taxon>Pentapetalae</taxon>
        <taxon>rosids</taxon>
        <taxon>malvids</taxon>
        <taxon>Malvales</taxon>
        <taxon>Malvaceae</taxon>
        <taxon>Malvoideae</taxon>
        <taxon>Gossypium</taxon>
    </lineage>
</organism>
<sequence length="105" mass="11384">MDPSIDSLSVKLDETNFVQWQLQVRLIVKGYDFQSFLDGTVTAPLRLVASSDGSLVPNPDTSLLMRAVREILLVANVVEASDVGSDSRGARGGRLSSGFRGGRRF</sequence>
<dbReference type="Pfam" id="PF14244">
    <property type="entry name" value="Retrotran_gag_3"/>
    <property type="match status" value="1"/>
</dbReference>
<evidence type="ECO:0000313" key="4">
    <source>
        <dbReference type="Proteomes" id="UP001358586"/>
    </source>
</evidence>